<feature type="compositionally biased region" description="Basic residues" evidence="1">
    <location>
        <begin position="156"/>
        <end position="167"/>
    </location>
</feature>
<dbReference type="EMBL" id="OX451739">
    <property type="protein sequence ID" value="CAI8611266.1"/>
    <property type="molecule type" value="Genomic_DNA"/>
</dbReference>
<protein>
    <recommendedName>
        <fullName evidence="4">Reverse transcriptase domain-containing protein</fullName>
    </recommendedName>
</protein>
<evidence type="ECO:0000313" key="3">
    <source>
        <dbReference type="Proteomes" id="UP001157006"/>
    </source>
</evidence>
<reference evidence="2 3" key="1">
    <citation type="submission" date="2023-01" db="EMBL/GenBank/DDBJ databases">
        <authorList>
            <person name="Kreplak J."/>
        </authorList>
    </citation>
    <scope>NUCLEOTIDE SEQUENCE [LARGE SCALE GENOMIC DNA]</scope>
</reference>
<dbReference type="PANTHER" id="PTHR19446">
    <property type="entry name" value="REVERSE TRANSCRIPTASES"/>
    <property type="match status" value="1"/>
</dbReference>
<name>A0AAV1AL58_VICFA</name>
<evidence type="ECO:0008006" key="4">
    <source>
        <dbReference type="Google" id="ProtNLM"/>
    </source>
</evidence>
<keyword evidence="3" id="KW-1185">Reference proteome</keyword>
<proteinExistence type="predicted"/>
<accession>A0AAV1AL58</accession>
<dbReference type="Proteomes" id="UP001157006">
    <property type="component" value="Chromosome 4"/>
</dbReference>
<dbReference type="AlphaFoldDB" id="A0AAV1AL58"/>
<organism evidence="2 3">
    <name type="scientific">Vicia faba</name>
    <name type="common">Broad bean</name>
    <name type="synonym">Faba vulgaris</name>
    <dbReference type="NCBI Taxonomy" id="3906"/>
    <lineage>
        <taxon>Eukaryota</taxon>
        <taxon>Viridiplantae</taxon>
        <taxon>Streptophyta</taxon>
        <taxon>Embryophyta</taxon>
        <taxon>Tracheophyta</taxon>
        <taxon>Spermatophyta</taxon>
        <taxon>Magnoliopsida</taxon>
        <taxon>eudicotyledons</taxon>
        <taxon>Gunneridae</taxon>
        <taxon>Pentapetalae</taxon>
        <taxon>rosids</taxon>
        <taxon>fabids</taxon>
        <taxon>Fabales</taxon>
        <taxon>Fabaceae</taxon>
        <taxon>Papilionoideae</taxon>
        <taxon>50 kb inversion clade</taxon>
        <taxon>NPAAA clade</taxon>
        <taxon>Hologalegina</taxon>
        <taxon>IRL clade</taxon>
        <taxon>Fabeae</taxon>
        <taxon>Vicia</taxon>
    </lineage>
</organism>
<sequence length="167" mass="19427">MQYVKDLISNTIYKIISKIVVNRHKIGIDDMVSPYQTGFIPKRSIHENIVMTNEMVHSMNKLKGNKDFFAIKLDLSKAYDMSWSFIKKVMQQVGIPEKINQIILHCISTVKINVLWQGQKGTNNQKNTLKDLNRQVRSSSHNQVQVSQMLQAQHRNQNRKTTVRYTP</sequence>
<gene>
    <name evidence="2" type="ORF">VFH_IV221320</name>
</gene>
<evidence type="ECO:0000256" key="1">
    <source>
        <dbReference type="SAM" id="MobiDB-lite"/>
    </source>
</evidence>
<evidence type="ECO:0000313" key="2">
    <source>
        <dbReference type="EMBL" id="CAI8611266.1"/>
    </source>
</evidence>
<feature type="region of interest" description="Disordered" evidence="1">
    <location>
        <begin position="147"/>
        <end position="167"/>
    </location>
</feature>